<dbReference type="EMBL" id="CAJJDO010000004">
    <property type="protein sequence ID" value="CAD8135780.1"/>
    <property type="molecule type" value="Genomic_DNA"/>
</dbReference>
<feature type="region of interest" description="Disordered" evidence="2">
    <location>
        <begin position="1"/>
        <end position="45"/>
    </location>
</feature>
<organism evidence="3 4">
    <name type="scientific">Paramecium pentaurelia</name>
    <dbReference type="NCBI Taxonomy" id="43138"/>
    <lineage>
        <taxon>Eukaryota</taxon>
        <taxon>Sar</taxon>
        <taxon>Alveolata</taxon>
        <taxon>Ciliophora</taxon>
        <taxon>Intramacronucleata</taxon>
        <taxon>Oligohymenophorea</taxon>
        <taxon>Peniculida</taxon>
        <taxon>Parameciidae</taxon>
        <taxon>Paramecium</taxon>
    </lineage>
</organism>
<feature type="coiled-coil region" evidence="1">
    <location>
        <begin position="167"/>
        <end position="251"/>
    </location>
</feature>
<keyword evidence="1" id="KW-0175">Coiled coil</keyword>
<feature type="compositionally biased region" description="Basic and acidic residues" evidence="2">
    <location>
        <begin position="12"/>
        <end position="22"/>
    </location>
</feature>
<evidence type="ECO:0000256" key="2">
    <source>
        <dbReference type="SAM" id="MobiDB-lite"/>
    </source>
</evidence>
<dbReference type="OrthoDB" id="304280at2759"/>
<sequence>MKLSSASGCQQREQEKGNKELNKLSNPYKLPIGIKSSKPSDSTQKMEWEKLYEEKYTILRTKNANLEEDLIKCTNIIKEMEQTGNMKRLYQTPTQDNQMILNLKTQVKSLNEQLQDSKQELQNMKRTSKYTKQTELEIECKQFQDETIRLSQITEQLINDNIYQKQFENEQNKLKEILMQREQLIKQMQEELEYYMEENKALSEKLQQMVQAYQELDKVYNKYQNEAKNKLKIKEKQISDLKNDINRISLNTKQSKQITIKKPNPQKIIEKSINNTTKRDQSFKNNNNLINNSNKNNILGQSVNRSMMDLIEQPVEPHELSEIRLELKFQLQNQIGSTIDFNSLYNRLTKQPFLLDEPNAMLLASYLIEKHNQQYPQNIKINLTQQNEFKNQNLLILLDFGLFMIRLNPKFQKLIFQDLKLNDQNFKYLELFILLDQLLKQYQLSLKQMEQQYLLLKVIKDCLNIRKINGSLIYKYLKEIQKGGTPMNYNHPINTYKNNSYLFSTFIEIGSQSKLINCSQFNYQISTEINLVQIKYQKAYQFINQHPQNHYIKSNNVIKQQILITKKNRKENQLQQYYEVFIKQRQRKKFEEDDDLDKYYFEENVIKDDDYKQDHNFNDYSEMYSESQYKYQIKNKTNKSDNYEQEGK</sequence>
<accession>A0A8S1S8S5</accession>
<protein>
    <submittedName>
        <fullName evidence="3">Uncharacterized protein</fullName>
    </submittedName>
</protein>
<dbReference type="Proteomes" id="UP000689195">
    <property type="component" value="Unassembled WGS sequence"/>
</dbReference>
<comment type="caution">
    <text evidence="3">The sequence shown here is derived from an EMBL/GenBank/DDBJ whole genome shotgun (WGS) entry which is preliminary data.</text>
</comment>
<gene>
    <name evidence="3" type="ORF">PPENT_87.1.T0040418</name>
</gene>
<keyword evidence="4" id="KW-1185">Reference proteome</keyword>
<dbReference type="AlphaFoldDB" id="A0A8S1S8S5"/>
<evidence type="ECO:0000313" key="3">
    <source>
        <dbReference type="EMBL" id="CAD8135780.1"/>
    </source>
</evidence>
<proteinExistence type="predicted"/>
<feature type="compositionally biased region" description="Polar residues" evidence="2">
    <location>
        <begin position="1"/>
        <end position="11"/>
    </location>
</feature>
<evidence type="ECO:0000256" key="1">
    <source>
        <dbReference type="SAM" id="Coils"/>
    </source>
</evidence>
<name>A0A8S1S8S5_9CILI</name>
<reference evidence="3" key="1">
    <citation type="submission" date="2021-01" db="EMBL/GenBank/DDBJ databases">
        <authorList>
            <consortium name="Genoscope - CEA"/>
            <person name="William W."/>
        </authorList>
    </citation>
    <scope>NUCLEOTIDE SEQUENCE</scope>
</reference>
<evidence type="ECO:0000313" key="4">
    <source>
        <dbReference type="Proteomes" id="UP000689195"/>
    </source>
</evidence>
<feature type="coiled-coil region" evidence="1">
    <location>
        <begin position="49"/>
        <end position="127"/>
    </location>
</feature>